<protein>
    <recommendedName>
        <fullName evidence="1">CHAT domain-containing protein</fullName>
    </recommendedName>
</protein>
<geneLocation type="plasmid" evidence="2 3">
    <name>pP742402</name>
</geneLocation>
<organism evidence="2 3">
    <name type="scientific">Gloeothece citriformis (strain PCC 7424)</name>
    <name type="common">Cyanothece sp. (strain PCC 7424)</name>
    <dbReference type="NCBI Taxonomy" id="65393"/>
    <lineage>
        <taxon>Bacteria</taxon>
        <taxon>Bacillati</taxon>
        <taxon>Cyanobacteriota</taxon>
        <taxon>Cyanophyceae</taxon>
        <taxon>Oscillatoriophycideae</taxon>
        <taxon>Chroococcales</taxon>
        <taxon>Aphanothecaceae</taxon>
        <taxon>Gloeothece</taxon>
        <taxon>Gloeothece citriformis</taxon>
    </lineage>
</organism>
<dbReference type="OrthoDB" id="446317at2"/>
<accession>B7KMN0</accession>
<dbReference type="PANTHER" id="PTHR10098">
    <property type="entry name" value="RAPSYN-RELATED"/>
    <property type="match status" value="1"/>
</dbReference>
<keyword evidence="2" id="KW-0614">Plasmid</keyword>
<dbReference type="AlphaFoldDB" id="B7KMN0"/>
<dbReference type="Gene3D" id="1.25.40.10">
    <property type="entry name" value="Tetratricopeptide repeat domain"/>
    <property type="match status" value="1"/>
</dbReference>
<dbReference type="HOGENOM" id="CLU_002404_0_0_3"/>
<sequence length="698" mass="78998">MSNKFFLVFLIVTITLIGLSSQKSLSQSEDLKSELTHVQKLIEQGNLNLASYFLEKVSPNRENPYIQAIKANLALAQGDYNRSISIFEYLYQQNFGLTETNTENRLALLNNYSLALTERSEIYLTLASEELERRQEFYNRALKDKNQALDLVKEAVAKSGLSSQKSKIQARLNLGKFEPASLRLEEIRDEIRSISDSHQQVNFFLLLAEIHSSLPLLQEALSIAQELNDPLSLTRAWGALAQYYERSQNYGQALAASQQASLAASSMSNWEQLAKWQWLCARVYRHLNQLENANIAYRNAVSAVKQLRYSLIGNRVSQALYLDTIEPLLRDFLAFLLGQPSPGQEVLAEVLDILRLSQLTELDNYFGRICEVEVNNQAIKPDTAIIYTILLPQKSYAILRLSKTYQLFDLEASDNILKQEALNWRRNLADRFYGDYRPGSYYFYQKLIRPIEPKLAESKISHLIFVQDGILRNLPMAALYNDDKKFLIERFSISYSLGLGGRIVPLRPKSPLVVASSKPSTAFPNPIPAAIDEAKKINTLLGGTQLVNDAFSPATLLKQLQKPHELLHIASHSRFSGLIEESIIQTGTQALTLSEFERILQSRQSPIKRLILSACQTAEGSRYAVLGLAGIGLRSGIDSVIGSLWFAEDEKTSDFITSFYQFWQLNVNEEQALRQAQIEQIRKKINPIDWAAFVILTP</sequence>
<keyword evidence="3" id="KW-1185">Reference proteome</keyword>
<feature type="domain" description="CHAT" evidence="1">
    <location>
        <begin position="444"/>
        <end position="695"/>
    </location>
</feature>
<dbReference type="InterPro" id="IPR024983">
    <property type="entry name" value="CHAT_dom"/>
</dbReference>
<reference evidence="3" key="1">
    <citation type="journal article" date="2011" name="MBio">
        <title>Novel metabolic attributes of the genus Cyanothece, comprising a group of unicellular nitrogen-fixing Cyanobacteria.</title>
        <authorList>
            <person name="Bandyopadhyay A."/>
            <person name="Elvitigala T."/>
            <person name="Welsh E."/>
            <person name="Stockel J."/>
            <person name="Liberton M."/>
            <person name="Min H."/>
            <person name="Sherman L.A."/>
            <person name="Pakrasi H.B."/>
        </authorList>
    </citation>
    <scope>NUCLEOTIDE SEQUENCE [LARGE SCALE GENOMIC DNA]</scope>
    <source>
        <strain evidence="3">PCC 7424</strain>
        <plasmid evidence="3">pP742402</plasmid>
    </source>
</reference>
<dbReference type="SUPFAM" id="SSF48452">
    <property type="entry name" value="TPR-like"/>
    <property type="match status" value="1"/>
</dbReference>
<dbReference type="KEGG" id="cyc:PCC7424_5481"/>
<evidence type="ECO:0000259" key="1">
    <source>
        <dbReference type="Pfam" id="PF12770"/>
    </source>
</evidence>
<evidence type="ECO:0000313" key="3">
    <source>
        <dbReference type="Proteomes" id="UP000002384"/>
    </source>
</evidence>
<dbReference type="InterPro" id="IPR011990">
    <property type="entry name" value="TPR-like_helical_dom_sf"/>
</dbReference>
<evidence type="ECO:0000313" key="2">
    <source>
        <dbReference type="EMBL" id="ACK74052.1"/>
    </source>
</evidence>
<dbReference type="Proteomes" id="UP000002384">
    <property type="component" value="Plasmid pP742402"/>
</dbReference>
<proteinExistence type="predicted"/>
<dbReference type="RefSeq" id="WP_012599559.1">
    <property type="nucleotide sequence ID" value="NC_011737.1"/>
</dbReference>
<gene>
    <name evidence="2" type="ordered locus">PCC7424_5481</name>
</gene>
<name>B7KMN0_GLOC7</name>
<dbReference type="EMBL" id="CP001293">
    <property type="protein sequence ID" value="ACK74052.1"/>
    <property type="molecule type" value="Genomic_DNA"/>
</dbReference>
<dbReference type="Pfam" id="PF12770">
    <property type="entry name" value="CHAT"/>
    <property type="match status" value="1"/>
</dbReference>